<dbReference type="PANTHER" id="PTHR32208:SF21">
    <property type="entry name" value="LOW QUALITY PROTEIN: ALDEHYDE OXIDASE GLOX-LIKE"/>
    <property type="match status" value="1"/>
</dbReference>
<dbReference type="InterPro" id="IPR014756">
    <property type="entry name" value="Ig_E-set"/>
</dbReference>
<dbReference type="InterPro" id="IPR049305">
    <property type="entry name" value="GlxA-like_b-barrel"/>
</dbReference>
<feature type="domain" description="Galactose oxidase-like Early set" evidence="2">
    <location>
        <begin position="559"/>
        <end position="643"/>
    </location>
</feature>
<dbReference type="Gene3D" id="2.130.10.80">
    <property type="entry name" value="Galactose oxidase/kelch, beta-propeller"/>
    <property type="match status" value="2"/>
</dbReference>
<dbReference type="AlphaFoldDB" id="A0A2S6IUQ6"/>
<feature type="signal peptide" evidence="1">
    <location>
        <begin position="1"/>
        <end position="29"/>
    </location>
</feature>
<proteinExistence type="predicted"/>
<dbReference type="InterPro" id="IPR015202">
    <property type="entry name" value="GO-like_E_set"/>
</dbReference>
<dbReference type="CDD" id="cd02851">
    <property type="entry name" value="E_set_GO_C"/>
    <property type="match status" value="1"/>
</dbReference>
<evidence type="ECO:0000313" key="5">
    <source>
        <dbReference type="Proteomes" id="UP000239485"/>
    </source>
</evidence>
<dbReference type="SUPFAM" id="SSF50965">
    <property type="entry name" value="Galactose oxidase, central domain"/>
    <property type="match status" value="1"/>
</dbReference>
<feature type="chain" id="PRO_5038763907" evidence="1">
    <location>
        <begin position="30"/>
        <end position="646"/>
    </location>
</feature>
<dbReference type="EMBL" id="PTJD01000002">
    <property type="protein sequence ID" value="PPK98001.1"/>
    <property type="molecule type" value="Genomic_DNA"/>
</dbReference>
<gene>
    <name evidence="4" type="ORF">CLV92_102152</name>
</gene>
<organism evidence="4 5">
    <name type="scientific">Kineococcus xinjiangensis</name>
    <dbReference type="NCBI Taxonomy" id="512762"/>
    <lineage>
        <taxon>Bacteria</taxon>
        <taxon>Bacillati</taxon>
        <taxon>Actinomycetota</taxon>
        <taxon>Actinomycetes</taxon>
        <taxon>Kineosporiales</taxon>
        <taxon>Kineosporiaceae</taxon>
        <taxon>Kineococcus</taxon>
    </lineage>
</organism>
<dbReference type="InterPro" id="IPR037293">
    <property type="entry name" value="Gal_Oxidase_central_sf"/>
</dbReference>
<reference evidence="4 5" key="1">
    <citation type="submission" date="2018-02" db="EMBL/GenBank/DDBJ databases">
        <title>Genomic Encyclopedia of Archaeal and Bacterial Type Strains, Phase II (KMG-II): from individual species to whole genera.</title>
        <authorList>
            <person name="Goeker M."/>
        </authorList>
    </citation>
    <scope>NUCLEOTIDE SEQUENCE [LARGE SCALE GENOMIC DNA]</scope>
    <source>
        <strain evidence="4 5">DSM 22857</strain>
    </source>
</reference>
<evidence type="ECO:0000256" key="1">
    <source>
        <dbReference type="SAM" id="SignalP"/>
    </source>
</evidence>
<dbReference type="GO" id="GO:0005975">
    <property type="term" value="P:carbohydrate metabolic process"/>
    <property type="evidence" value="ECO:0007669"/>
    <property type="project" value="UniProtKB-ARBA"/>
</dbReference>
<name>A0A2S6IUQ6_9ACTN</name>
<dbReference type="PANTHER" id="PTHR32208">
    <property type="entry name" value="SECRETED PROTEIN-RELATED"/>
    <property type="match status" value="1"/>
</dbReference>
<evidence type="ECO:0000259" key="3">
    <source>
        <dbReference type="Pfam" id="PF21110"/>
    </source>
</evidence>
<sequence length="646" mass="69854">MRFARRLTRHPRRAAVALALAAGVVALNAGPAIGGARYGYHEWQVRTPEYKAERGSWSTMELPEEYRVNAIHAALLKTGKVLVIAGSGNDEESFDAGTFRSILWDPATDRFTEIPTPADMFCAGHAFLPDGRLLVAGGTQRYELLGDDVVRAAGAVSVRNEDPDAMVRTFPKGTRFTGPNGKAYQATSEFTLPPATKVEFHGGATVTASEVVVWAEALEAGEESVTEKPGQFTVEGLEGSDARNIYGMAEDMTLDKQDFQGTRHTYVFDPDTERYERVEDMAYERWYPSLVPLADGTVLASSGLDGTGRILEGQTEVFDPKTMTWGERIDLTRYFPTYPWLFPAADGRLFYSGSNSGYGPADEGRRPGFWDLTDNSFTTVPGPSDADLLETSGSIMLPPVQEQRVMVVGGGGVGESPRSTTRTATIDLDAPEPRYVDGPDLQAPTRYPHVVNLPDDTTLISGGSSDYRGKGDSDNLVASLYDARTGTLSPAAPPRTARNYHSEALLLPDGRVVVLGSDPLFADARNTIDGTFEQRLEIYSPPYLFQGEQPVVVDGDEELVRGGRATFELGGAGDVASAKLMRPSAVTHATDLEQRTVALDFTVSGGELSVEVPAAAGIAPDGWYMFFVTDSHGVPSRARWVHVSGS</sequence>
<dbReference type="Pfam" id="PF21110">
    <property type="entry name" value="GlxA"/>
    <property type="match status" value="1"/>
</dbReference>
<dbReference type="Proteomes" id="UP000239485">
    <property type="component" value="Unassembled WGS sequence"/>
</dbReference>
<accession>A0A2S6IUQ6</accession>
<comment type="caution">
    <text evidence="4">The sequence shown here is derived from an EMBL/GenBank/DDBJ whole genome shotgun (WGS) entry which is preliminary data.</text>
</comment>
<dbReference type="InterPro" id="IPR011043">
    <property type="entry name" value="Gal_Oxase/kelch_b-propeller"/>
</dbReference>
<dbReference type="SUPFAM" id="SSF81296">
    <property type="entry name" value="E set domains"/>
    <property type="match status" value="1"/>
</dbReference>
<dbReference type="Gene3D" id="2.60.40.10">
    <property type="entry name" value="Immunoglobulins"/>
    <property type="match status" value="1"/>
</dbReference>
<evidence type="ECO:0000313" key="4">
    <source>
        <dbReference type="EMBL" id="PPK98001.1"/>
    </source>
</evidence>
<dbReference type="InterPro" id="IPR013783">
    <property type="entry name" value="Ig-like_fold"/>
</dbReference>
<evidence type="ECO:0000259" key="2">
    <source>
        <dbReference type="Pfam" id="PF09118"/>
    </source>
</evidence>
<keyword evidence="1" id="KW-0732">Signal</keyword>
<protein>
    <submittedName>
        <fullName evidence="4">Uncharacterized protein DUF1929</fullName>
    </submittedName>
</protein>
<feature type="domain" description="GlxA-like beta barrel" evidence="3">
    <location>
        <begin position="151"/>
        <end position="251"/>
    </location>
</feature>
<keyword evidence="5" id="KW-1185">Reference proteome</keyword>
<dbReference type="Pfam" id="PF09118">
    <property type="entry name" value="GO-like_E_set"/>
    <property type="match status" value="1"/>
</dbReference>